<dbReference type="RefSeq" id="WP_185678517.1">
    <property type="nucleotide sequence ID" value="NZ_JACLAX010000004.1"/>
</dbReference>
<feature type="compositionally biased region" description="Basic and acidic residues" evidence="1">
    <location>
        <begin position="32"/>
        <end position="53"/>
    </location>
</feature>
<comment type="caution">
    <text evidence="3">The sequence shown here is derived from an EMBL/GenBank/DDBJ whole genome shotgun (WGS) entry which is preliminary data.</text>
</comment>
<dbReference type="Gene3D" id="3.10.450.160">
    <property type="entry name" value="inner membrane protein cigr"/>
    <property type="match status" value="1"/>
</dbReference>
<accession>A0A7X1FYC9</accession>
<organism evidence="3 4">
    <name type="scientific">Novosphingobium piscinae</name>
    <dbReference type="NCBI Taxonomy" id="1507448"/>
    <lineage>
        <taxon>Bacteria</taxon>
        <taxon>Pseudomonadati</taxon>
        <taxon>Pseudomonadota</taxon>
        <taxon>Alphaproteobacteria</taxon>
        <taxon>Sphingomonadales</taxon>
        <taxon>Sphingomonadaceae</taxon>
        <taxon>Novosphingobium</taxon>
    </lineage>
</organism>
<feature type="compositionally biased region" description="Basic and acidic residues" evidence="1">
    <location>
        <begin position="133"/>
        <end position="150"/>
    </location>
</feature>
<feature type="chain" id="PRO_5031323972" evidence="2">
    <location>
        <begin position="31"/>
        <end position="340"/>
    </location>
</feature>
<dbReference type="Pfam" id="PF11776">
    <property type="entry name" value="RcnB"/>
    <property type="match status" value="1"/>
</dbReference>
<name>A0A7X1FYC9_9SPHN</name>
<keyword evidence="4" id="KW-1185">Reference proteome</keyword>
<evidence type="ECO:0000256" key="1">
    <source>
        <dbReference type="SAM" id="MobiDB-lite"/>
    </source>
</evidence>
<evidence type="ECO:0000313" key="4">
    <source>
        <dbReference type="Proteomes" id="UP000551327"/>
    </source>
</evidence>
<reference evidence="3 4" key="1">
    <citation type="submission" date="2020-08" db="EMBL/GenBank/DDBJ databases">
        <title>The genome sequence of type strain Novosphingobium piscinae KCTC 42194.</title>
        <authorList>
            <person name="Liu Y."/>
        </authorList>
    </citation>
    <scope>NUCLEOTIDE SEQUENCE [LARGE SCALE GENOMIC DNA]</scope>
    <source>
        <strain evidence="3 4">KCTC 42194</strain>
    </source>
</reference>
<feature type="signal peptide" evidence="2">
    <location>
        <begin position="1"/>
        <end position="30"/>
    </location>
</feature>
<evidence type="ECO:0000256" key="2">
    <source>
        <dbReference type="SAM" id="SignalP"/>
    </source>
</evidence>
<gene>
    <name evidence="3" type="ORF">H7F53_05725</name>
</gene>
<dbReference type="InterPro" id="IPR024572">
    <property type="entry name" value="RcnB"/>
</dbReference>
<protein>
    <submittedName>
        <fullName evidence="3">RcnB family protein</fullName>
    </submittedName>
</protein>
<dbReference type="AlphaFoldDB" id="A0A7X1FYC9"/>
<proteinExistence type="predicted"/>
<evidence type="ECO:0000313" key="3">
    <source>
        <dbReference type="EMBL" id="MBC2668632.1"/>
    </source>
</evidence>
<feature type="region of interest" description="Disordered" evidence="1">
    <location>
        <begin position="25"/>
        <end position="219"/>
    </location>
</feature>
<sequence length="340" mass="39391">MAAGFGRSSHGLAILLAGVAALGAGPAATAQDRMERGPELRAESGRGWDRGGAPDRSQGNPAAPRGMDAEGARQQRGWNGPRMGSVATPPPRNPGYVDPGRDPSYGADARRVDAARQQGWDGQRWNGQNWDGRNWDGRDRDRQRDDDRRGNRQGWNGQGWNGQGWNGQGWNGQGWNGQDRDGRRGDGPRWNGRDDQPRSDRNRNWNGTPNRGWDNDRGWSNRPDWSTRREGWSSRGERGWDRQWRQDRRYDWRSWRNGHREIYRVGRYTPPFRNYAYRRLGIGIIIDNGFFGSRYWINDPWMYRLPPAFGPYRWIRYYDDALMVNIYDGQVVDVIYDFFW</sequence>
<keyword evidence="2" id="KW-0732">Signal</keyword>
<feature type="compositionally biased region" description="Gly residues" evidence="1">
    <location>
        <begin position="156"/>
        <end position="175"/>
    </location>
</feature>
<dbReference type="Proteomes" id="UP000551327">
    <property type="component" value="Unassembled WGS sequence"/>
</dbReference>
<dbReference type="EMBL" id="JACLAX010000004">
    <property type="protein sequence ID" value="MBC2668632.1"/>
    <property type="molecule type" value="Genomic_DNA"/>
</dbReference>
<feature type="compositionally biased region" description="Basic and acidic residues" evidence="1">
    <location>
        <begin position="178"/>
        <end position="203"/>
    </location>
</feature>